<dbReference type="GO" id="GO:0071277">
    <property type="term" value="P:cellular response to calcium ion"/>
    <property type="evidence" value="ECO:0007669"/>
    <property type="project" value="TreeGrafter"/>
</dbReference>
<dbReference type="AlphaFoldDB" id="A0A452VCM2"/>
<feature type="domain" description="C2" evidence="1">
    <location>
        <begin position="1"/>
        <end position="128"/>
    </location>
</feature>
<dbReference type="Pfam" id="PF00168">
    <property type="entry name" value="C2"/>
    <property type="match status" value="1"/>
</dbReference>
<evidence type="ECO:0000313" key="2">
    <source>
        <dbReference type="Ensembl" id="ENSUMAP00000031355"/>
    </source>
</evidence>
<evidence type="ECO:0000259" key="1">
    <source>
        <dbReference type="PROSITE" id="PS50004"/>
    </source>
</evidence>
<dbReference type="CDD" id="cd04048">
    <property type="entry name" value="C2A_Copine"/>
    <property type="match status" value="1"/>
</dbReference>
<dbReference type="PANTHER" id="PTHR10857:SF5">
    <property type="entry name" value="COPINE-6"/>
    <property type="match status" value="1"/>
</dbReference>
<dbReference type="GO" id="GO:0005886">
    <property type="term" value="C:plasma membrane"/>
    <property type="evidence" value="ECO:0007669"/>
    <property type="project" value="TreeGrafter"/>
</dbReference>
<dbReference type="GO" id="GO:0005544">
    <property type="term" value="F:calcium-dependent phospholipid binding"/>
    <property type="evidence" value="ECO:0007669"/>
    <property type="project" value="InterPro"/>
</dbReference>
<dbReference type="Ensembl" id="ENSUMAT00000037093.1">
    <property type="protein sequence ID" value="ENSUMAP00000031355.1"/>
    <property type="gene ID" value="ENSUMAG00000022661.1"/>
</dbReference>
<dbReference type="Gene3D" id="2.60.40.150">
    <property type="entry name" value="C2 domain"/>
    <property type="match status" value="1"/>
</dbReference>
<name>A0A452VCM2_URSMA</name>
<dbReference type="InterPro" id="IPR035892">
    <property type="entry name" value="C2_domain_sf"/>
</dbReference>
<dbReference type="GeneTree" id="ENSGT00940000161567"/>
<dbReference type="InterPro" id="IPR000008">
    <property type="entry name" value="C2_dom"/>
</dbReference>
<accession>A0A452VCM2</accession>
<dbReference type="PROSITE" id="PS50004">
    <property type="entry name" value="C2"/>
    <property type="match status" value="1"/>
</dbReference>
<organism evidence="2">
    <name type="scientific">Ursus maritimus</name>
    <name type="common">Polar bear</name>
    <name type="synonym">Thalarctos maritimus</name>
    <dbReference type="NCBI Taxonomy" id="29073"/>
    <lineage>
        <taxon>Eukaryota</taxon>
        <taxon>Metazoa</taxon>
        <taxon>Chordata</taxon>
        <taxon>Craniata</taxon>
        <taxon>Vertebrata</taxon>
        <taxon>Euteleostomi</taxon>
        <taxon>Mammalia</taxon>
        <taxon>Eutheria</taxon>
        <taxon>Laurasiatheria</taxon>
        <taxon>Carnivora</taxon>
        <taxon>Caniformia</taxon>
        <taxon>Ursidae</taxon>
        <taxon>Ursus</taxon>
    </lineage>
</organism>
<sequence length="166" mass="18539">MSDPEMGWVPEPPAMTLGASRVELRVSCHGLLDRDTLTKPHPCVLLKLYSDEQWVEVDRTEVLRSCSSPVFSRVLALEYFFEEKQPLQLHVFDAEDGAAGPSNDTFLGSTECTLGQVCVPTHHHPRPHLLLPLKAKITENQLWSEFCLGLDPISTIAWLCSLGQDT</sequence>
<dbReference type="SUPFAM" id="SSF49562">
    <property type="entry name" value="C2 domain (Calcium/lipid-binding domain, CaLB)"/>
    <property type="match status" value="1"/>
</dbReference>
<dbReference type="InterPro" id="IPR045052">
    <property type="entry name" value="Copine"/>
</dbReference>
<proteinExistence type="predicted"/>
<protein>
    <recommendedName>
        <fullName evidence="1">C2 domain-containing protein</fullName>
    </recommendedName>
</protein>
<reference evidence="2" key="1">
    <citation type="submission" date="2019-03" db="UniProtKB">
        <authorList>
            <consortium name="Ensembl"/>
        </authorList>
    </citation>
    <scope>IDENTIFICATION</scope>
</reference>
<dbReference type="PANTHER" id="PTHR10857">
    <property type="entry name" value="COPINE"/>
    <property type="match status" value="1"/>
</dbReference>